<gene>
    <name evidence="1" type="ORF">SAMN05192574_105439</name>
</gene>
<proteinExistence type="predicted"/>
<reference evidence="2" key="1">
    <citation type="submission" date="2016-10" db="EMBL/GenBank/DDBJ databases">
        <authorList>
            <person name="Varghese N."/>
            <person name="Submissions S."/>
        </authorList>
    </citation>
    <scope>NUCLEOTIDE SEQUENCE [LARGE SCALE GENOMIC DNA]</scope>
    <source>
        <strain evidence="2">Gh-48</strain>
    </source>
</reference>
<dbReference type="Proteomes" id="UP000198942">
    <property type="component" value="Unassembled WGS sequence"/>
</dbReference>
<organism evidence="1 2">
    <name type="scientific">Mucilaginibacter gossypiicola</name>
    <dbReference type="NCBI Taxonomy" id="551995"/>
    <lineage>
        <taxon>Bacteria</taxon>
        <taxon>Pseudomonadati</taxon>
        <taxon>Bacteroidota</taxon>
        <taxon>Sphingobacteriia</taxon>
        <taxon>Sphingobacteriales</taxon>
        <taxon>Sphingobacteriaceae</taxon>
        <taxon>Mucilaginibacter</taxon>
    </lineage>
</organism>
<evidence type="ECO:0000313" key="1">
    <source>
        <dbReference type="EMBL" id="SEO13595.1"/>
    </source>
</evidence>
<sequence length="93" mass="10666">MFGLMAYLYQMESKIFSYKVDGIVLTPVDDQLNISPAFNRKELLNKLKDLFKDGDYKLDERTLDYKIKDGQLYVEGVVTKQEAAKSIGFMSGK</sequence>
<dbReference type="AlphaFoldDB" id="A0A1H8M8D4"/>
<protein>
    <submittedName>
        <fullName evidence="1">Uncharacterized protein</fullName>
    </submittedName>
</protein>
<dbReference type="EMBL" id="FOCL01000005">
    <property type="protein sequence ID" value="SEO13595.1"/>
    <property type="molecule type" value="Genomic_DNA"/>
</dbReference>
<evidence type="ECO:0000313" key="2">
    <source>
        <dbReference type="Proteomes" id="UP000198942"/>
    </source>
</evidence>
<name>A0A1H8M8D4_9SPHI</name>
<dbReference type="STRING" id="551995.SAMN05192574_105439"/>
<keyword evidence="2" id="KW-1185">Reference proteome</keyword>
<accession>A0A1H8M8D4</accession>